<keyword evidence="2" id="KW-0732">Signal</keyword>
<accession>A0ABW4JH55</accession>
<dbReference type="Pfam" id="PF00754">
    <property type="entry name" value="F5_F8_type_C"/>
    <property type="match status" value="1"/>
</dbReference>
<evidence type="ECO:0000256" key="2">
    <source>
        <dbReference type="SAM" id="SignalP"/>
    </source>
</evidence>
<organism evidence="4 5">
    <name type="scientific">Alicyclobacillus fodiniaquatilis</name>
    <dbReference type="NCBI Taxonomy" id="1661150"/>
    <lineage>
        <taxon>Bacteria</taxon>
        <taxon>Bacillati</taxon>
        <taxon>Bacillota</taxon>
        <taxon>Bacilli</taxon>
        <taxon>Bacillales</taxon>
        <taxon>Alicyclobacillaceae</taxon>
        <taxon>Alicyclobacillus</taxon>
    </lineage>
</organism>
<dbReference type="EMBL" id="JBHUCX010000035">
    <property type="protein sequence ID" value="MFD1675687.1"/>
    <property type="molecule type" value="Genomic_DNA"/>
</dbReference>
<feature type="chain" id="PRO_5047030361" evidence="2">
    <location>
        <begin position="30"/>
        <end position="540"/>
    </location>
</feature>
<feature type="domain" description="F5/8 type C" evidence="3">
    <location>
        <begin position="72"/>
        <end position="166"/>
    </location>
</feature>
<evidence type="ECO:0000313" key="5">
    <source>
        <dbReference type="Proteomes" id="UP001597079"/>
    </source>
</evidence>
<dbReference type="Pfam" id="PF16147">
    <property type="entry name" value="DUF4855"/>
    <property type="match status" value="1"/>
</dbReference>
<feature type="region of interest" description="Disordered" evidence="1">
    <location>
        <begin position="182"/>
        <end position="210"/>
    </location>
</feature>
<gene>
    <name evidence="4" type="ORF">ACFSB2_13380</name>
</gene>
<evidence type="ECO:0000313" key="4">
    <source>
        <dbReference type="EMBL" id="MFD1675687.1"/>
    </source>
</evidence>
<evidence type="ECO:0000259" key="3">
    <source>
        <dbReference type="Pfam" id="PF00754"/>
    </source>
</evidence>
<name>A0ABW4JH55_9BACL</name>
<dbReference type="InterPro" id="IPR000421">
    <property type="entry name" value="FA58C"/>
</dbReference>
<feature type="compositionally biased region" description="Low complexity" evidence="1">
    <location>
        <begin position="189"/>
        <end position="201"/>
    </location>
</feature>
<dbReference type="RefSeq" id="WP_377943574.1">
    <property type="nucleotide sequence ID" value="NZ_JBHUCX010000035.1"/>
</dbReference>
<proteinExistence type="predicted"/>
<dbReference type="PROSITE" id="PS51257">
    <property type="entry name" value="PROKAR_LIPOPROTEIN"/>
    <property type="match status" value="1"/>
</dbReference>
<comment type="caution">
    <text evidence="4">The sequence shown here is derived from an EMBL/GenBank/DDBJ whole genome shotgun (WGS) entry which is preliminary data.</text>
</comment>
<keyword evidence="5" id="KW-1185">Reference proteome</keyword>
<dbReference type="InterPro" id="IPR032329">
    <property type="entry name" value="DUF4855"/>
</dbReference>
<dbReference type="Proteomes" id="UP001597079">
    <property type="component" value="Unassembled WGS sequence"/>
</dbReference>
<reference evidence="5" key="1">
    <citation type="journal article" date="2019" name="Int. J. Syst. Evol. Microbiol.">
        <title>The Global Catalogue of Microorganisms (GCM) 10K type strain sequencing project: providing services to taxonomists for standard genome sequencing and annotation.</title>
        <authorList>
            <consortium name="The Broad Institute Genomics Platform"/>
            <consortium name="The Broad Institute Genome Sequencing Center for Infectious Disease"/>
            <person name="Wu L."/>
            <person name="Ma J."/>
        </authorList>
    </citation>
    <scope>NUCLEOTIDE SEQUENCE [LARGE SCALE GENOMIC DNA]</scope>
    <source>
        <strain evidence="5">CGMCC 1.12286</strain>
    </source>
</reference>
<sequence length="540" mass="58440">MNKHRGQWTALAMATTAACFMGVAPSAEAATAQSSTGQDLMSLGSVATAVTGLPDSTFSQQEQQYQQPLTSSTGWRGFSHQNGRNITIQFKQNVDVEHVQITMEQNTGSGIYFPDDVQFEAEQNGQWHSLATRYSSIPQSEQKTMTQTFQITLPSGVETSAIRIYFPVAVWVFARGLDVSGSTTAQGESPNSYPSVSSTSSDTGAMAPTSPNAAGIQNMLLVETGAHGSEGTWSTSDFEPMVAYTDQTGKMTGSMFDTMLFLPYGNVADTETGWNNYLNDLFTANQQLSALDQAVALANQALNRPGYKEKVVLSIPYSPFGSHAFGTVNGQSLNFGGSGTDPNAVNARSAAMTWYVNTILSRWKASNFQNLQLVGLYFDEEQYRENAPGEQDLMTAAEQLAHTNQLPLFWIPFYGANRSDQWNQLGFDAAWIQPNYVEQGNAANTIRISNAMETAKESGMGIEVELNGLDTSNQQLYDTFLNKLGVEGFGQNQVSHAFYDGSKLLVTAANSTDPNQRAVYDDTAAFIQGGTTGETSSSAS</sequence>
<protein>
    <submittedName>
        <fullName evidence="4">DUF4855 domain-containing protein</fullName>
    </submittedName>
</protein>
<evidence type="ECO:0000256" key="1">
    <source>
        <dbReference type="SAM" id="MobiDB-lite"/>
    </source>
</evidence>
<feature type="signal peptide" evidence="2">
    <location>
        <begin position="1"/>
        <end position="29"/>
    </location>
</feature>
<dbReference type="Gene3D" id="2.60.120.260">
    <property type="entry name" value="Galactose-binding domain-like"/>
    <property type="match status" value="1"/>
</dbReference>